<dbReference type="KEGG" id="rbc:BN938_0666"/>
<gene>
    <name evidence="4" type="ORF">BN938_0666</name>
</gene>
<dbReference type="STRING" id="1433126.BN938_0666"/>
<protein>
    <submittedName>
        <fullName evidence="4">Transposase</fullName>
    </submittedName>
</protein>
<dbReference type="SUPFAM" id="SSF56349">
    <property type="entry name" value="DNA breaking-rejoining enzymes"/>
    <property type="match status" value="1"/>
</dbReference>
<dbReference type="HOGENOM" id="CLU_033139_2_0_10"/>
<dbReference type="AlphaFoldDB" id="A0A060R6P3"/>
<keyword evidence="5" id="KW-1185">Reference proteome</keyword>
<feature type="domain" description="Phage integrase SAM-like" evidence="2">
    <location>
        <begin position="108"/>
        <end position="212"/>
    </location>
</feature>
<dbReference type="InterPro" id="IPR011010">
    <property type="entry name" value="DNA_brk_join_enz"/>
</dbReference>
<dbReference type="Pfam" id="PF17293">
    <property type="entry name" value="Arm-DNA-bind_5"/>
    <property type="match status" value="1"/>
</dbReference>
<dbReference type="EMBL" id="HG934468">
    <property type="protein sequence ID" value="CDN30771.1"/>
    <property type="molecule type" value="Genomic_DNA"/>
</dbReference>
<dbReference type="InterPro" id="IPR035386">
    <property type="entry name" value="Arm-DNA-bind_5"/>
</dbReference>
<accession>A0A060R6P3</accession>
<keyword evidence="1" id="KW-0238">DNA-binding</keyword>
<evidence type="ECO:0000259" key="3">
    <source>
        <dbReference type="Pfam" id="PF17293"/>
    </source>
</evidence>
<dbReference type="eggNOG" id="COG0582">
    <property type="taxonomic scope" value="Bacteria"/>
</dbReference>
<evidence type="ECO:0000259" key="2">
    <source>
        <dbReference type="Pfam" id="PF13102"/>
    </source>
</evidence>
<dbReference type="Pfam" id="PF13102">
    <property type="entry name" value="Phage_int_SAM_5"/>
    <property type="match status" value="1"/>
</dbReference>
<dbReference type="PATRIC" id="fig|1433126.3.peg.664"/>
<dbReference type="InterPro" id="IPR010998">
    <property type="entry name" value="Integrase_recombinase_N"/>
</dbReference>
<reference evidence="4 5" key="1">
    <citation type="journal article" date="2015" name="Genome Announc.">
        <title>Complete Genome Sequence of the Novel Leech Symbiont Mucinivorans hirudinis M3T.</title>
        <authorList>
            <person name="Nelson M.C."/>
            <person name="Bomar L."/>
            <person name="Graf J."/>
        </authorList>
    </citation>
    <scope>NUCLEOTIDE SEQUENCE [LARGE SCALE GENOMIC DNA]</scope>
    <source>
        <strain evidence="5">M3</strain>
    </source>
</reference>
<feature type="domain" description="Arm DNA-binding" evidence="3">
    <location>
        <begin position="9"/>
        <end position="95"/>
    </location>
</feature>
<evidence type="ECO:0000313" key="5">
    <source>
        <dbReference type="Proteomes" id="UP000027616"/>
    </source>
</evidence>
<dbReference type="Proteomes" id="UP000027616">
    <property type="component" value="Chromosome I"/>
</dbReference>
<name>A0A060R6P3_9BACT</name>
<sequence length="325" mass="37170">MSSTFRVLFYLRRNYVNKEGKASIMIRITISGEVVQFSSKLDIEPELWSGAAGRAIGRTGAAQKINTALDGIKTAIINHYRRISDREPSVTAEKVRNEFLGIVPKGETLLELFDKHIEDTSKLVGISKSAATLQKHKVTRTHVANFMASQYKISDISLKEINHMFLTDFENFLRVEAQCNANTTAKFMQFFKRIIIIARNNGWIHADPFANYIIRLQKVDRGCLTQEEIEAILKRKFESKRLEQVRDIFIFSCFTGLAYIDVKKLTKYNVRTSFDGNLWIMTKRQKTNVQSNILLLEVPQRIIEKYSGTLPDGILLPVLSNQITT</sequence>
<dbReference type="OrthoDB" id="1493636at2"/>
<proteinExistence type="predicted"/>
<dbReference type="InterPro" id="IPR025269">
    <property type="entry name" value="SAM-like_dom"/>
</dbReference>
<organism evidence="4 5">
    <name type="scientific">Mucinivorans hirudinis</name>
    <dbReference type="NCBI Taxonomy" id="1433126"/>
    <lineage>
        <taxon>Bacteria</taxon>
        <taxon>Pseudomonadati</taxon>
        <taxon>Bacteroidota</taxon>
        <taxon>Bacteroidia</taxon>
        <taxon>Bacteroidales</taxon>
        <taxon>Rikenellaceae</taxon>
        <taxon>Mucinivorans</taxon>
    </lineage>
</organism>
<dbReference type="Gene3D" id="1.10.150.130">
    <property type="match status" value="1"/>
</dbReference>
<evidence type="ECO:0000313" key="4">
    <source>
        <dbReference type="EMBL" id="CDN30771.1"/>
    </source>
</evidence>
<dbReference type="GO" id="GO:0003677">
    <property type="term" value="F:DNA binding"/>
    <property type="evidence" value="ECO:0007669"/>
    <property type="project" value="UniProtKB-KW"/>
</dbReference>
<evidence type="ECO:0000256" key="1">
    <source>
        <dbReference type="ARBA" id="ARBA00023125"/>
    </source>
</evidence>